<accession>A0AC35G0B4</accession>
<sequence>MRGRAVQKSSQYFFLHILLIELIENFTGQDLSKVKSKFYYILKVVKEKEAKKAAKGAEEKQAKKPTKGAKR</sequence>
<dbReference type="WBParaSite" id="PS1159_v2.g22511.t1">
    <property type="protein sequence ID" value="PS1159_v2.g22511.t1"/>
    <property type="gene ID" value="PS1159_v2.g22511"/>
</dbReference>
<proteinExistence type="predicted"/>
<dbReference type="Proteomes" id="UP000887580">
    <property type="component" value="Unplaced"/>
</dbReference>
<organism evidence="1 2">
    <name type="scientific">Panagrolaimus sp. PS1159</name>
    <dbReference type="NCBI Taxonomy" id="55785"/>
    <lineage>
        <taxon>Eukaryota</taxon>
        <taxon>Metazoa</taxon>
        <taxon>Ecdysozoa</taxon>
        <taxon>Nematoda</taxon>
        <taxon>Chromadorea</taxon>
        <taxon>Rhabditida</taxon>
        <taxon>Tylenchina</taxon>
        <taxon>Panagrolaimomorpha</taxon>
        <taxon>Panagrolaimoidea</taxon>
        <taxon>Panagrolaimidae</taxon>
        <taxon>Panagrolaimus</taxon>
    </lineage>
</organism>
<reference evidence="2" key="1">
    <citation type="submission" date="2022-11" db="UniProtKB">
        <authorList>
            <consortium name="WormBaseParasite"/>
        </authorList>
    </citation>
    <scope>IDENTIFICATION</scope>
</reference>
<protein>
    <submittedName>
        <fullName evidence="2">Uncharacterized protein</fullName>
    </submittedName>
</protein>
<evidence type="ECO:0000313" key="1">
    <source>
        <dbReference type="Proteomes" id="UP000887580"/>
    </source>
</evidence>
<name>A0AC35G0B4_9BILA</name>
<evidence type="ECO:0000313" key="2">
    <source>
        <dbReference type="WBParaSite" id="PS1159_v2.g22511.t1"/>
    </source>
</evidence>